<dbReference type="PANTHER" id="PTHR12517">
    <property type="entry name" value="VACUOLAR PROTEIN SORTING-ASSOCIATED PROTEIN 13B"/>
    <property type="match status" value="1"/>
</dbReference>
<feature type="compositionally biased region" description="Pro residues" evidence="1">
    <location>
        <begin position="152"/>
        <end position="161"/>
    </location>
</feature>
<dbReference type="PANTHER" id="PTHR12517:SF0">
    <property type="entry name" value="INTERMEMBRANE LIPID TRANSFER PROTEIN VPS13B"/>
    <property type="match status" value="1"/>
</dbReference>
<name>A0A6A4TBH8_SCOMX</name>
<feature type="compositionally biased region" description="Basic and acidic residues" evidence="1">
    <location>
        <begin position="164"/>
        <end position="173"/>
    </location>
</feature>
<dbReference type="AlphaFoldDB" id="A0A6A4TBH8"/>
<proteinExistence type="predicted"/>
<dbReference type="EMBL" id="VEVO01000002">
    <property type="protein sequence ID" value="KAF0044956.1"/>
    <property type="molecule type" value="Genomic_DNA"/>
</dbReference>
<evidence type="ECO:0000256" key="1">
    <source>
        <dbReference type="SAM" id="MobiDB-lite"/>
    </source>
</evidence>
<evidence type="ECO:0000259" key="2">
    <source>
        <dbReference type="Pfam" id="PF25033"/>
    </source>
</evidence>
<accession>A0A6A4TBH8</accession>
<sequence length="738" mass="82793">MKTQEDPTVERETTGAICQIACEHATTLLGERPLDRLIKQELSDAVQSSSVLLELRDVLVRTGLKDRSHLLLGPFSCGTSLEARWCRHSGSPGPEPGPPKLLLDLKGGLLQIFWGQEHLNCLTLVEEHLRTYLRLQREDSADGCSRSHPRHPQPPPSPGAPSPRTEHSSDDLRTGHFNYIQDSASQRLPGPHEVVFYTETEDSPGVMLWRYPEPRVLTFVRITPVPFNTTEDPEISTADLGDVLQVPCCLEYWDELQQAFVPYREFSLSESSACQLQLPSLSLTDQQKELVASDLWRIVLNNNGEGGDEQSLDSESGSQVPCDQLVSPTALAACTRVDSCFAPWFVSSLGVSLQLAQLEVHLCHHLETLGTVPSRQLRPFLPDRKLPQEQEFMVIGAREPRVFLRQWSNGPLHCQEISFSTQVDCKLLEYRNVTHLQLLQPCVLQGQAAAASCPENTTLDVNVFVDPVFLSISQYSIHTVDTALLSWQQNGSPEAEELVYSHYVICNDTHETLRFGQVDTDENVLLASLHSHQITSDRKNTVIGYSFTWPCTVHSPDAGYMANVHLLHICIEGWGNWRWSEAFSVDNVGTLLRTIQYKGRTASLIIKVLQLSGVQKQVIICGRQVMCSYLTQDIELRVVQHYVGPDSQTVVREHCDCLEAGAKLPSYVLEDAEMTELCVRARGDEDWSQDVQLERRSRGSSSSVVQVRRHKETFTEDVQRDLFGTGTNFHDQTELVPV</sequence>
<dbReference type="InterPro" id="IPR039782">
    <property type="entry name" value="VPS13B"/>
</dbReference>
<dbReference type="Proteomes" id="UP000438429">
    <property type="component" value="Unassembled WGS sequence"/>
</dbReference>
<organism evidence="3 4">
    <name type="scientific">Scophthalmus maximus</name>
    <name type="common">Turbot</name>
    <name type="synonym">Psetta maxima</name>
    <dbReference type="NCBI Taxonomy" id="52904"/>
    <lineage>
        <taxon>Eukaryota</taxon>
        <taxon>Metazoa</taxon>
        <taxon>Chordata</taxon>
        <taxon>Craniata</taxon>
        <taxon>Vertebrata</taxon>
        <taxon>Euteleostomi</taxon>
        <taxon>Actinopterygii</taxon>
        <taxon>Neopterygii</taxon>
        <taxon>Teleostei</taxon>
        <taxon>Neoteleostei</taxon>
        <taxon>Acanthomorphata</taxon>
        <taxon>Carangaria</taxon>
        <taxon>Pleuronectiformes</taxon>
        <taxon>Pleuronectoidei</taxon>
        <taxon>Scophthalmidae</taxon>
        <taxon>Scophthalmus</taxon>
    </lineage>
</organism>
<gene>
    <name evidence="3" type="ORF">F2P81_001485</name>
</gene>
<feature type="region of interest" description="Disordered" evidence="1">
    <location>
        <begin position="140"/>
        <end position="173"/>
    </location>
</feature>
<evidence type="ECO:0000313" key="3">
    <source>
        <dbReference type="EMBL" id="KAF0044956.1"/>
    </source>
</evidence>
<reference evidence="3 4" key="1">
    <citation type="submission" date="2019-06" db="EMBL/GenBank/DDBJ databases">
        <title>Draft genomes of female and male turbot (Scophthalmus maximus).</title>
        <authorList>
            <person name="Xu H."/>
            <person name="Xu X.-W."/>
            <person name="Shao C."/>
            <person name="Chen S."/>
        </authorList>
    </citation>
    <scope>NUCLEOTIDE SEQUENCE [LARGE SCALE GENOMIC DNA]</scope>
    <source>
        <strain evidence="3">Ysfricsl-2016a</strain>
        <tissue evidence="3">Blood</tissue>
    </source>
</reference>
<evidence type="ECO:0000313" key="4">
    <source>
        <dbReference type="Proteomes" id="UP000438429"/>
    </source>
</evidence>
<dbReference type="Pfam" id="PF25033">
    <property type="entry name" value="VPS13_M"/>
    <property type="match status" value="1"/>
</dbReference>
<dbReference type="InterPro" id="IPR056747">
    <property type="entry name" value="VPS13-like_M"/>
</dbReference>
<feature type="domain" description="VPS13-like middle region" evidence="2">
    <location>
        <begin position="39"/>
        <end position="435"/>
    </location>
</feature>
<comment type="caution">
    <text evidence="3">The sequence shown here is derived from an EMBL/GenBank/DDBJ whole genome shotgun (WGS) entry which is preliminary data.</text>
</comment>
<protein>
    <recommendedName>
        <fullName evidence="2">VPS13-like middle region domain-containing protein</fullName>
    </recommendedName>
</protein>